<organism evidence="2">
    <name type="scientific">viral metagenome</name>
    <dbReference type="NCBI Taxonomy" id="1070528"/>
    <lineage>
        <taxon>unclassified sequences</taxon>
        <taxon>metagenomes</taxon>
        <taxon>organismal metagenomes</taxon>
    </lineage>
</organism>
<dbReference type="InterPro" id="IPR029044">
    <property type="entry name" value="Nucleotide-diphossugar_trans"/>
</dbReference>
<dbReference type="InterPro" id="IPR001173">
    <property type="entry name" value="Glyco_trans_2-like"/>
</dbReference>
<protein>
    <recommendedName>
        <fullName evidence="1">Glycosyltransferase 2-like domain-containing protein</fullName>
    </recommendedName>
</protein>
<proteinExistence type="predicted"/>
<evidence type="ECO:0000259" key="1">
    <source>
        <dbReference type="Pfam" id="PF00535"/>
    </source>
</evidence>
<dbReference type="EMBL" id="MN740152">
    <property type="protein sequence ID" value="QHT90137.1"/>
    <property type="molecule type" value="Genomic_DNA"/>
</dbReference>
<name>A0A6C0ICK4_9ZZZZ</name>
<feature type="domain" description="Glycosyltransferase 2-like" evidence="1">
    <location>
        <begin position="38"/>
        <end position="106"/>
    </location>
</feature>
<dbReference type="AlphaFoldDB" id="A0A6C0ICK4"/>
<dbReference type="SUPFAM" id="SSF53448">
    <property type="entry name" value="Nucleotide-diphospho-sugar transferases"/>
    <property type="match status" value="1"/>
</dbReference>
<sequence length="437" mass="51036">MLLSICIPSIPSRFNRLAPLYKELETQIGDRKDIEIISIIDNKRMSIGKKRTMLFKNACGRYVTMIDDDDFIAPNFVEEIYNAILVSNNVDVICYNQKCFLEDGKEYIIVSSLNHSKFPVHLCVSEYTYRPPFMWCTWKRSLAIKYAFGDTNYAEDIFFLNQIWAEAKTEYIINKILCYYNWGERASEAPPIDVNLATMKAATNSDPKSYELLIKFPTRSRPHKFLNTLIRYIEYLDSPENARFIITIDEDDHTMNNSEVIHVIEEITKMFPRIKLCIGTSKSKVEAINANMEDEQFDILLLASDDMIPQIKGYDTIIRNKMQELYPDTDGILWFNDGFQADNLNTLVCCGYKYYKRFNYIYAPCYKSLICDKEFQAVGELLKKQTYIPQVIIKHMHQYWGYGTGDMLNVRDIGNCEDDTRHFNERLAKGWENYCGC</sequence>
<dbReference type="Gene3D" id="3.90.550.10">
    <property type="entry name" value="Spore Coat Polysaccharide Biosynthesis Protein SpsA, Chain A"/>
    <property type="match status" value="1"/>
</dbReference>
<dbReference type="Pfam" id="PF00535">
    <property type="entry name" value="Glycos_transf_2"/>
    <property type="match status" value="1"/>
</dbReference>
<accession>A0A6C0ICK4</accession>
<evidence type="ECO:0000313" key="2">
    <source>
        <dbReference type="EMBL" id="QHT90137.1"/>
    </source>
</evidence>
<reference evidence="2" key="1">
    <citation type="journal article" date="2020" name="Nature">
        <title>Giant virus diversity and host interactions through global metagenomics.</title>
        <authorList>
            <person name="Schulz F."/>
            <person name="Roux S."/>
            <person name="Paez-Espino D."/>
            <person name="Jungbluth S."/>
            <person name="Walsh D.A."/>
            <person name="Denef V.J."/>
            <person name="McMahon K.D."/>
            <person name="Konstantinidis K.T."/>
            <person name="Eloe-Fadrosh E.A."/>
            <person name="Kyrpides N.C."/>
            <person name="Woyke T."/>
        </authorList>
    </citation>
    <scope>NUCLEOTIDE SEQUENCE</scope>
    <source>
        <strain evidence="2">GVMAG-M-3300023184-62</strain>
    </source>
</reference>